<sequence>MKLLKELQKTVKAHHVLAALAGIVLIYVFYNYSNKKAGSMDGMKGGRMATTPSQVQHAVQSSGAAQPAAPEGANEQYAPVSGMESTQGLPPSCSAGAVPNPAELLPKDQNSEWARLNPAGNADFNQVNHLKAGHHAGINTVGSSLRNANLQLRSEPPNPTNRVSPWMNTTIEPDLMRVPLEIGCGKQ</sequence>
<evidence type="ECO:0000313" key="4">
    <source>
        <dbReference type="EMBL" id="QHT06244.1"/>
    </source>
</evidence>
<feature type="region of interest" description="Disordered" evidence="1">
    <location>
        <begin position="43"/>
        <end position="93"/>
    </location>
</feature>
<accession>A0A6C0CRC4</accession>
<reference evidence="4" key="1">
    <citation type="journal article" date="2020" name="Nature">
        <title>Giant virus diversity and host interactions through global metagenomics.</title>
        <authorList>
            <person name="Schulz F."/>
            <person name="Roux S."/>
            <person name="Paez-Espino D."/>
            <person name="Jungbluth S."/>
            <person name="Walsh D.A."/>
            <person name="Denef V.J."/>
            <person name="McMahon K.D."/>
            <person name="Konstantinidis K.T."/>
            <person name="Eloe-Fadrosh E.A."/>
            <person name="Kyrpides N.C."/>
            <person name="Woyke T."/>
        </authorList>
    </citation>
    <scope>NUCLEOTIDE SEQUENCE</scope>
    <source>
        <strain evidence="4">GVMAG-M-3300021425-30</strain>
    </source>
</reference>
<evidence type="ECO:0000256" key="2">
    <source>
        <dbReference type="SAM" id="Phobius"/>
    </source>
</evidence>
<dbReference type="Pfam" id="PF23983">
    <property type="entry name" value="P11_C"/>
    <property type="match status" value="1"/>
</dbReference>
<name>A0A6C0CRC4_9ZZZZ</name>
<feature type="transmembrane region" description="Helical" evidence="2">
    <location>
        <begin position="12"/>
        <end position="30"/>
    </location>
</feature>
<evidence type="ECO:0000256" key="1">
    <source>
        <dbReference type="SAM" id="MobiDB-lite"/>
    </source>
</evidence>
<organism evidence="4">
    <name type="scientific">viral metagenome</name>
    <dbReference type="NCBI Taxonomy" id="1070528"/>
    <lineage>
        <taxon>unclassified sequences</taxon>
        <taxon>metagenomes</taxon>
        <taxon>organismal metagenomes</taxon>
    </lineage>
</organism>
<dbReference type="AlphaFoldDB" id="A0A6C0CRC4"/>
<keyword evidence="2" id="KW-0812">Transmembrane</keyword>
<dbReference type="InterPro" id="IPR055730">
    <property type="entry name" value="P11_C"/>
</dbReference>
<feature type="domain" description="Minor capsid protein P11 C-terminal conserved region" evidence="3">
    <location>
        <begin position="100"/>
        <end position="181"/>
    </location>
</feature>
<protein>
    <recommendedName>
        <fullName evidence="3">Minor capsid protein P11 C-terminal conserved region domain-containing protein</fullName>
    </recommendedName>
</protein>
<dbReference type="EMBL" id="MN739467">
    <property type="protein sequence ID" value="QHT06244.1"/>
    <property type="molecule type" value="Genomic_DNA"/>
</dbReference>
<proteinExistence type="predicted"/>
<keyword evidence="2" id="KW-0472">Membrane</keyword>
<evidence type="ECO:0000259" key="3">
    <source>
        <dbReference type="Pfam" id="PF23983"/>
    </source>
</evidence>
<feature type="compositionally biased region" description="Polar residues" evidence="1">
    <location>
        <begin position="50"/>
        <end position="64"/>
    </location>
</feature>
<keyword evidence="2" id="KW-1133">Transmembrane helix</keyword>